<proteinExistence type="predicted"/>
<gene>
    <name evidence="2" type="ORF">DB31_5610</name>
</gene>
<dbReference type="Proteomes" id="UP000028725">
    <property type="component" value="Unassembled WGS sequence"/>
</dbReference>
<feature type="compositionally biased region" description="Basic and acidic residues" evidence="1">
    <location>
        <begin position="12"/>
        <end position="21"/>
    </location>
</feature>
<organism evidence="2 3">
    <name type="scientific">Hyalangium minutum</name>
    <dbReference type="NCBI Taxonomy" id="394096"/>
    <lineage>
        <taxon>Bacteria</taxon>
        <taxon>Pseudomonadati</taxon>
        <taxon>Myxococcota</taxon>
        <taxon>Myxococcia</taxon>
        <taxon>Myxococcales</taxon>
        <taxon>Cystobacterineae</taxon>
        <taxon>Archangiaceae</taxon>
        <taxon>Hyalangium</taxon>
    </lineage>
</organism>
<reference evidence="2 3" key="1">
    <citation type="submission" date="2014-04" db="EMBL/GenBank/DDBJ databases">
        <title>Genome assembly of Hyalangium minutum DSM 14724.</title>
        <authorList>
            <person name="Sharma G."/>
            <person name="Subramanian S."/>
        </authorList>
    </citation>
    <scope>NUCLEOTIDE SEQUENCE [LARGE SCALE GENOMIC DNA]</scope>
    <source>
        <strain evidence="2 3">DSM 14724</strain>
    </source>
</reference>
<evidence type="ECO:0000313" key="3">
    <source>
        <dbReference type="Proteomes" id="UP000028725"/>
    </source>
</evidence>
<keyword evidence="3" id="KW-1185">Reference proteome</keyword>
<dbReference type="RefSeq" id="WP_044185764.1">
    <property type="nucleotide sequence ID" value="NZ_JMCB01000003.1"/>
</dbReference>
<name>A0A085WSA5_9BACT</name>
<sequence length="82" mass="9489">MMREQAVAIAESAREEKEVPPDARVESAELQYIELGEGEPEQPSPVRDVMVWLVRFGMPRGRWVELAVDDRRGKVVRVRRSR</sequence>
<dbReference type="STRING" id="394096.DB31_5610"/>
<evidence type="ECO:0000313" key="2">
    <source>
        <dbReference type="EMBL" id="KFE70568.1"/>
    </source>
</evidence>
<accession>A0A085WSA5</accession>
<evidence type="ECO:0000256" key="1">
    <source>
        <dbReference type="SAM" id="MobiDB-lite"/>
    </source>
</evidence>
<protein>
    <submittedName>
        <fullName evidence="2">Uncharacterized protein</fullName>
    </submittedName>
</protein>
<comment type="caution">
    <text evidence="2">The sequence shown here is derived from an EMBL/GenBank/DDBJ whole genome shotgun (WGS) entry which is preliminary data.</text>
</comment>
<dbReference type="EMBL" id="JMCB01000003">
    <property type="protein sequence ID" value="KFE70568.1"/>
    <property type="molecule type" value="Genomic_DNA"/>
</dbReference>
<feature type="region of interest" description="Disordered" evidence="1">
    <location>
        <begin position="1"/>
        <end position="21"/>
    </location>
</feature>
<dbReference type="AlphaFoldDB" id="A0A085WSA5"/>